<reference evidence="4 5" key="1">
    <citation type="submission" date="2018-08" db="EMBL/GenBank/DDBJ databases">
        <title>Wenzhouxiangella salilacus sp. nov., a novel bacterium isolated from a saline lake in Xinjiang Province, China.</title>
        <authorList>
            <person name="Han S."/>
        </authorList>
    </citation>
    <scope>NUCLEOTIDE SEQUENCE [LARGE SCALE GENOMIC DNA]</scope>
    <source>
        <strain evidence="4 5">XDB06</strain>
    </source>
</reference>
<organism evidence="4 5">
    <name type="scientific">Wenzhouxiangella sediminis</name>
    <dbReference type="NCBI Taxonomy" id="1792836"/>
    <lineage>
        <taxon>Bacteria</taxon>
        <taxon>Pseudomonadati</taxon>
        <taxon>Pseudomonadota</taxon>
        <taxon>Gammaproteobacteria</taxon>
        <taxon>Chromatiales</taxon>
        <taxon>Wenzhouxiangellaceae</taxon>
        <taxon>Wenzhouxiangella</taxon>
    </lineage>
</organism>
<evidence type="ECO:0000313" key="5">
    <source>
        <dbReference type="Proteomes" id="UP000260351"/>
    </source>
</evidence>
<keyword evidence="3" id="KW-0812">Transmembrane</keyword>
<dbReference type="SUPFAM" id="SSF52540">
    <property type="entry name" value="P-loop containing nucleoside triphosphate hydrolases"/>
    <property type="match status" value="1"/>
</dbReference>
<evidence type="ECO:0000256" key="2">
    <source>
        <dbReference type="SAM" id="MobiDB-lite"/>
    </source>
</evidence>
<keyword evidence="3" id="KW-0472">Membrane</keyword>
<dbReference type="RefSeq" id="WP_116650252.1">
    <property type="nucleotide sequence ID" value="NZ_QUZK01000025.1"/>
</dbReference>
<feature type="coiled-coil region" evidence="1">
    <location>
        <begin position="239"/>
        <end position="312"/>
    </location>
</feature>
<feature type="transmembrane region" description="Helical" evidence="3">
    <location>
        <begin position="398"/>
        <end position="416"/>
    </location>
</feature>
<feature type="region of interest" description="Disordered" evidence="2">
    <location>
        <begin position="76"/>
        <end position="100"/>
    </location>
</feature>
<feature type="region of interest" description="Disordered" evidence="2">
    <location>
        <begin position="934"/>
        <end position="955"/>
    </location>
</feature>
<name>A0A3E1KAZ7_9GAMM</name>
<dbReference type="PANTHER" id="PTHR41259">
    <property type="entry name" value="DOUBLE-STRAND BREAK REPAIR RAD50 ATPASE, PUTATIVE-RELATED"/>
    <property type="match status" value="1"/>
</dbReference>
<evidence type="ECO:0000256" key="1">
    <source>
        <dbReference type="SAM" id="Coils"/>
    </source>
</evidence>
<accession>A0A3E1KAZ7</accession>
<keyword evidence="1" id="KW-0175">Coiled coil</keyword>
<feature type="coiled-coil region" evidence="1">
    <location>
        <begin position="156"/>
        <end position="190"/>
    </location>
</feature>
<evidence type="ECO:0000313" key="4">
    <source>
        <dbReference type="EMBL" id="RFF31015.1"/>
    </source>
</evidence>
<sequence length="1145" mass="129720">MKLERLDIRSLAGLDGPVSVRFEPDAINFITGPNASGKSSIVRAVRALLYPELTPGFCHIRARWRVGESTLESERHGEQVTWLDGSEPSPPPSLPGSESIGAYLISSEDLAQLGDTDAHIAAQIRTLLAGGYDLDAVLTQAPLTRPPRPQKRARELSDLHRAIEDKQDEYAELQGELDTLESLQRELEETGHAASELRACEEALALADAIAARTALENTLIEEFPGGMDRLRGDELTRLDQIEEQIGQRRKELALTREALESAEKRLEASGGVDPQRLEAVQAELADRRDELADIERRIDQHAAALEQAIRRRKIAGERFGSLHADSQPQLPLEQLQDFEKQVDRVLDQREKLRSISAELARLHVPRSNAGDTPELLRTARDALIEWIEHARLSGLEGVLWGGLSLAGALAGWRLLGPREIEPLGELVLLIGLAVGVPAFLLGRFILRFRYLGEAKARFIATDVEPPLGWSEEEVETRLERLEQELEAATHRQVQHNHAGELRERLNEERERLEEARTRLNDAAESMGLRTEARLETSFLLWARQLYDWQEADRAVAQHQQELEHDRSAQAASRRQAAELLERYGFEEASELSSRKLASVLHQLAPRMRTNAELHNEVQAHRNRLGELEADIEMLQQRHDQVFEQAGLDGGDRDTLVQRIDQHEEWRQLEQQRRDRSLEVARLEQKLDADKELLKLAREQQRETLARRQEALAERAERRDELNRHIATIHTRHEDVLRRRELQSLIGEFEQQRETLADEFDQHMLAAAGHTLVEDVRIAHQADNEPAALRRAAGWFERFTHHRYRLRFRGERFEAFDARAEQARSLSQLSTATRMQLLLAVRLAWIEQAERNREPLPVFMDEVLTTSDPDRYRLVVESVQEIAAGGRQMFYLTAQSDEATAWAAWAGEGPQPHTVDMAEVRRGQVEPLKLTMPAGERRKRDVPDPGKKSPGKWAREAGVGPIRPWLGTGMIEVFHLLHDELELAARLMRLELSRVGELSGYLDAGEDDDLLDSGQREMLERRCNAAALIIDDWRARHHRPVDAGALASFGQITDTFMPRVLDLLGEVDGHPQALIDGLREGRVSRFRSDTTDALEQWLADNRYLAARRDEPSITAAELSSRTGLGPEEAADLREWIVSAIDDPLN</sequence>
<dbReference type="AlphaFoldDB" id="A0A3E1KAZ7"/>
<feature type="coiled-coil region" evidence="1">
    <location>
        <begin position="611"/>
        <end position="700"/>
    </location>
</feature>
<dbReference type="EMBL" id="QUZK01000025">
    <property type="protein sequence ID" value="RFF31015.1"/>
    <property type="molecule type" value="Genomic_DNA"/>
</dbReference>
<dbReference type="Proteomes" id="UP000260351">
    <property type="component" value="Unassembled WGS sequence"/>
</dbReference>
<feature type="coiled-coil region" evidence="1">
    <location>
        <begin position="472"/>
        <end position="526"/>
    </location>
</feature>
<feature type="compositionally biased region" description="Basic and acidic residues" evidence="2">
    <location>
        <begin position="935"/>
        <end position="947"/>
    </location>
</feature>
<keyword evidence="5" id="KW-1185">Reference proteome</keyword>
<keyword evidence="3" id="KW-1133">Transmembrane helix</keyword>
<dbReference type="InterPro" id="IPR027417">
    <property type="entry name" value="P-loop_NTPase"/>
</dbReference>
<comment type="caution">
    <text evidence="4">The sequence shown here is derived from an EMBL/GenBank/DDBJ whole genome shotgun (WGS) entry which is preliminary data.</text>
</comment>
<proteinExistence type="predicted"/>
<dbReference type="OrthoDB" id="9764467at2"/>
<feature type="transmembrane region" description="Helical" evidence="3">
    <location>
        <begin position="428"/>
        <end position="447"/>
    </location>
</feature>
<gene>
    <name evidence="4" type="ORF">DZC52_06170</name>
</gene>
<dbReference type="PANTHER" id="PTHR41259:SF1">
    <property type="entry name" value="DOUBLE-STRAND BREAK REPAIR RAD50 ATPASE, PUTATIVE-RELATED"/>
    <property type="match status" value="1"/>
</dbReference>
<evidence type="ECO:0000256" key="3">
    <source>
        <dbReference type="SAM" id="Phobius"/>
    </source>
</evidence>
<dbReference type="Gene3D" id="3.40.50.300">
    <property type="entry name" value="P-loop containing nucleotide triphosphate hydrolases"/>
    <property type="match status" value="2"/>
</dbReference>
<protein>
    <submittedName>
        <fullName evidence="4">Uncharacterized protein</fullName>
    </submittedName>
</protein>